<organism evidence="1">
    <name type="scientific">Sesamum radiatum</name>
    <name type="common">Black benniseed</name>
    <dbReference type="NCBI Taxonomy" id="300843"/>
    <lineage>
        <taxon>Eukaryota</taxon>
        <taxon>Viridiplantae</taxon>
        <taxon>Streptophyta</taxon>
        <taxon>Embryophyta</taxon>
        <taxon>Tracheophyta</taxon>
        <taxon>Spermatophyta</taxon>
        <taxon>Magnoliopsida</taxon>
        <taxon>eudicotyledons</taxon>
        <taxon>Gunneridae</taxon>
        <taxon>Pentapetalae</taxon>
        <taxon>asterids</taxon>
        <taxon>lamiids</taxon>
        <taxon>Lamiales</taxon>
        <taxon>Pedaliaceae</taxon>
        <taxon>Sesamum</taxon>
    </lineage>
</organism>
<sequence length="245" mass="27872">MTHKKHASGSIRPSSFLGLATIVKNRPFKFIDNGDAEELDHDYFIAIHSSYLIFCQGDKFIIEPYSPHRFGQQFGYFEDVPGTLKHDTRAAFLEGLRYWRLCVLSKSSSKAWLPGLPTNAKKFCSEAYKHAIVVKKEKDPYNLANSDSSNKDRHWKRQKKELTPLKAIGVNERASQSSLVDFIAELEDEVQSIDASEEFETSHSLTMIPPFGMGKGKQLPRPPAVSVFEGESFLFNHQKEFLQKL</sequence>
<gene>
    <name evidence="1" type="ORF">Sradi_5722300</name>
</gene>
<dbReference type="EMBL" id="JACGWJ010000026">
    <property type="protein sequence ID" value="KAL0313230.1"/>
    <property type="molecule type" value="Genomic_DNA"/>
</dbReference>
<comment type="caution">
    <text evidence="1">The sequence shown here is derived from an EMBL/GenBank/DDBJ whole genome shotgun (WGS) entry which is preliminary data.</text>
</comment>
<evidence type="ECO:0000313" key="1">
    <source>
        <dbReference type="EMBL" id="KAL0313230.1"/>
    </source>
</evidence>
<reference evidence="1" key="1">
    <citation type="submission" date="2020-06" db="EMBL/GenBank/DDBJ databases">
        <authorList>
            <person name="Li T."/>
            <person name="Hu X."/>
            <person name="Zhang T."/>
            <person name="Song X."/>
            <person name="Zhang H."/>
            <person name="Dai N."/>
            <person name="Sheng W."/>
            <person name="Hou X."/>
            <person name="Wei L."/>
        </authorList>
    </citation>
    <scope>NUCLEOTIDE SEQUENCE</scope>
    <source>
        <strain evidence="1">G02</strain>
        <tissue evidence="1">Leaf</tissue>
    </source>
</reference>
<protein>
    <submittedName>
        <fullName evidence="1">Uncharacterized protein</fullName>
    </submittedName>
</protein>
<name>A0AAW2L1U6_SESRA</name>
<dbReference type="AlphaFoldDB" id="A0AAW2L1U6"/>
<dbReference type="PANTHER" id="PTHR36607:SF20">
    <property type="entry name" value="AMINOTRANSFERASE-LIKE PLANT MOBILE DOMAIN-CONTAINING PROTEIN"/>
    <property type="match status" value="1"/>
</dbReference>
<accession>A0AAW2L1U6</accession>
<reference evidence="1" key="2">
    <citation type="journal article" date="2024" name="Plant">
        <title>Genomic evolution and insights into agronomic trait innovations of Sesamum species.</title>
        <authorList>
            <person name="Miao H."/>
            <person name="Wang L."/>
            <person name="Qu L."/>
            <person name="Liu H."/>
            <person name="Sun Y."/>
            <person name="Le M."/>
            <person name="Wang Q."/>
            <person name="Wei S."/>
            <person name="Zheng Y."/>
            <person name="Lin W."/>
            <person name="Duan Y."/>
            <person name="Cao H."/>
            <person name="Xiong S."/>
            <person name="Wang X."/>
            <person name="Wei L."/>
            <person name="Li C."/>
            <person name="Ma Q."/>
            <person name="Ju M."/>
            <person name="Zhao R."/>
            <person name="Li G."/>
            <person name="Mu C."/>
            <person name="Tian Q."/>
            <person name="Mei H."/>
            <person name="Zhang T."/>
            <person name="Gao T."/>
            <person name="Zhang H."/>
        </authorList>
    </citation>
    <scope>NUCLEOTIDE SEQUENCE</scope>
    <source>
        <strain evidence="1">G02</strain>
    </source>
</reference>
<dbReference type="PANTHER" id="PTHR36607">
    <property type="entry name" value="1,2-DIHYDROXY-3-KETO-5-METHYLTHIOPENTENE DIOXYGENASE 4"/>
    <property type="match status" value="1"/>
</dbReference>
<proteinExistence type="predicted"/>